<evidence type="ECO:0000313" key="3">
    <source>
        <dbReference type="Proteomes" id="UP000198672"/>
    </source>
</evidence>
<dbReference type="EMBL" id="FNOW01000082">
    <property type="protein sequence ID" value="SDY48402.1"/>
    <property type="molecule type" value="Genomic_DNA"/>
</dbReference>
<dbReference type="InterPro" id="IPR047647">
    <property type="entry name" value="ISAs1_transpos"/>
</dbReference>
<protein>
    <submittedName>
        <fullName evidence="2">DDE_Tnp_1-associated</fullName>
    </submittedName>
</protein>
<dbReference type="PANTHER" id="PTHR30298:SF0">
    <property type="entry name" value="PROTEIN YBFL-RELATED"/>
    <property type="match status" value="1"/>
</dbReference>
<name>A0A1H3K874_ALLWA</name>
<dbReference type="AlphaFoldDB" id="A0A1H3K874"/>
<dbReference type="RefSeq" id="WP_143117096.1">
    <property type="nucleotide sequence ID" value="NZ_FNOW01000082.1"/>
</dbReference>
<dbReference type="STRING" id="61595.SAMN05421644_1821"/>
<proteinExistence type="predicted"/>
<keyword evidence="3" id="KW-1185">Reference proteome</keyword>
<dbReference type="Proteomes" id="UP000198672">
    <property type="component" value="Unassembled WGS sequence"/>
</dbReference>
<evidence type="ECO:0000259" key="1">
    <source>
        <dbReference type="Pfam" id="PF13808"/>
    </source>
</evidence>
<dbReference type="PANTHER" id="PTHR30298">
    <property type="entry name" value="H REPEAT-ASSOCIATED PREDICTED TRANSPOSASE"/>
    <property type="match status" value="1"/>
</dbReference>
<sequence length="136" mass="14839">MSPKLLDPRTYFADLADPRRETRNKLHSLHDILMIVLCAVLSGIEDWVGMETFGKEKEAWLRTFLTLANGIPSHDTLSDVIGRLNPDTFAEAFQAWATAALAGLSGEQVCVDGKTLRGSRDGATPGVHLISAFASR</sequence>
<gene>
    <name evidence="2" type="ORF">SAMN05421644_1821</name>
</gene>
<feature type="domain" description="H repeat-associated protein N-terminal" evidence="1">
    <location>
        <begin position="10"/>
        <end position="97"/>
    </location>
</feature>
<dbReference type="OrthoDB" id="8001376at2"/>
<feature type="non-terminal residue" evidence="2">
    <location>
        <position position="136"/>
    </location>
</feature>
<dbReference type="Pfam" id="PF13808">
    <property type="entry name" value="DDE_Tnp_1_assoc"/>
    <property type="match status" value="1"/>
</dbReference>
<reference evidence="3" key="1">
    <citation type="submission" date="2016-10" db="EMBL/GenBank/DDBJ databases">
        <authorList>
            <person name="Varghese N."/>
            <person name="Submissions S."/>
        </authorList>
    </citation>
    <scope>NUCLEOTIDE SEQUENCE [LARGE SCALE GENOMIC DNA]</scope>
    <source>
        <strain evidence="3">DSM 173</strain>
    </source>
</reference>
<dbReference type="InterPro" id="IPR051698">
    <property type="entry name" value="Transposase_11-like"/>
</dbReference>
<dbReference type="InterPro" id="IPR032806">
    <property type="entry name" value="YbfD_N"/>
</dbReference>
<accession>A0A1H3K874</accession>
<evidence type="ECO:0000313" key="2">
    <source>
        <dbReference type="EMBL" id="SDY48402.1"/>
    </source>
</evidence>
<organism evidence="2 3">
    <name type="scientific">Allochromatium warmingii</name>
    <name type="common">Chromatium warmingii</name>
    <dbReference type="NCBI Taxonomy" id="61595"/>
    <lineage>
        <taxon>Bacteria</taxon>
        <taxon>Pseudomonadati</taxon>
        <taxon>Pseudomonadota</taxon>
        <taxon>Gammaproteobacteria</taxon>
        <taxon>Chromatiales</taxon>
        <taxon>Chromatiaceae</taxon>
        <taxon>Allochromatium</taxon>
    </lineage>
</organism>
<dbReference type="NCBIfam" id="NF033564">
    <property type="entry name" value="transpos_ISAs1"/>
    <property type="match status" value="1"/>
</dbReference>